<dbReference type="EMBL" id="CACRZD030000122">
    <property type="protein sequence ID" value="CAA6674579.1"/>
    <property type="molecule type" value="Genomic_DNA"/>
</dbReference>
<dbReference type="Proteomes" id="UP001189122">
    <property type="component" value="Unassembled WGS sequence"/>
</dbReference>
<comment type="caution">
    <text evidence="1">The sequence shown here is derived from an EMBL/GenBank/DDBJ whole genome shotgun (WGS) entry which is preliminary data.</text>
</comment>
<evidence type="ECO:0000313" key="1">
    <source>
        <dbReference type="EMBL" id="CAA6674579.1"/>
    </source>
</evidence>
<name>A0ABN7E9N0_SPIIN</name>
<proteinExistence type="predicted"/>
<gene>
    <name evidence="1" type="ORF">SI7747_UN020937</name>
</gene>
<accession>A0ABN7E9N0</accession>
<reference evidence="2" key="1">
    <citation type="journal article" date="2020" name="Sci. Rep.">
        <title>Chromosome-scale genome assembly for the duckweed Spirodela intermedia, integrating cytogenetic maps, PacBio and Oxford Nanopore libraries.</title>
        <authorList>
            <person name="Hoang P.T.N."/>
            <person name="Fiebig A."/>
            <person name="Novak P."/>
            <person name="Macas J."/>
            <person name="Cao H.X."/>
            <person name="Stepanenko A."/>
            <person name="Chen G."/>
            <person name="Borisjuk N."/>
            <person name="Scholz U."/>
            <person name="Schubert I."/>
        </authorList>
    </citation>
    <scope>NUCLEOTIDE SEQUENCE [LARGE SCALE GENOMIC DNA]</scope>
</reference>
<evidence type="ECO:0000313" key="2">
    <source>
        <dbReference type="Proteomes" id="UP001189122"/>
    </source>
</evidence>
<keyword evidence="2" id="KW-1185">Reference proteome</keyword>
<protein>
    <submittedName>
        <fullName evidence="1">Uncharacterized protein</fullName>
    </submittedName>
</protein>
<sequence>MGRRIVFGGCHPVERKNGDFATLWRLSPDGEELDGGGAHVRELHPQVCVARGGSSSHLVRSQEVATLQEEECKTKWKIKNEVEKSLIWKKKEREQWADNRNLKSASLIWIVPLYPFTLNPFCCTRCKIEKHYLEVDIKPCILRVVSLIFNRVFIIFFFDL</sequence>
<organism evidence="1 2">
    <name type="scientific">Spirodela intermedia</name>
    <name type="common">Intermediate duckweed</name>
    <dbReference type="NCBI Taxonomy" id="51605"/>
    <lineage>
        <taxon>Eukaryota</taxon>
        <taxon>Viridiplantae</taxon>
        <taxon>Streptophyta</taxon>
        <taxon>Embryophyta</taxon>
        <taxon>Tracheophyta</taxon>
        <taxon>Spermatophyta</taxon>
        <taxon>Magnoliopsida</taxon>
        <taxon>Liliopsida</taxon>
        <taxon>Araceae</taxon>
        <taxon>Lemnoideae</taxon>
        <taxon>Spirodela</taxon>
    </lineage>
</organism>